<evidence type="ECO:0000313" key="8">
    <source>
        <dbReference type="Proteomes" id="UP000831786"/>
    </source>
</evidence>
<dbReference type="InterPro" id="IPR050153">
    <property type="entry name" value="Metal_Ion_Import_ABC"/>
</dbReference>
<dbReference type="InterPro" id="IPR027417">
    <property type="entry name" value="P-loop_NTPase"/>
</dbReference>
<dbReference type="PROSITE" id="PS00211">
    <property type="entry name" value="ABC_TRANSPORTER_1"/>
    <property type="match status" value="1"/>
</dbReference>
<dbReference type="Gene3D" id="3.40.50.300">
    <property type="entry name" value="P-loop containing nucleotide triphosphate hydrolases"/>
    <property type="match status" value="1"/>
</dbReference>
<keyword evidence="4 7" id="KW-0067">ATP-binding</keyword>
<name>A0ABY4FII1_9MICO</name>
<evidence type="ECO:0000256" key="1">
    <source>
        <dbReference type="ARBA" id="ARBA00005417"/>
    </source>
</evidence>
<evidence type="ECO:0000256" key="4">
    <source>
        <dbReference type="ARBA" id="ARBA00022840"/>
    </source>
</evidence>
<evidence type="ECO:0000256" key="3">
    <source>
        <dbReference type="ARBA" id="ARBA00022741"/>
    </source>
</evidence>
<comment type="similarity">
    <text evidence="1">Belongs to the ABC transporter superfamily.</text>
</comment>
<dbReference type="EMBL" id="CP095045">
    <property type="protein sequence ID" value="UOQ56355.1"/>
    <property type="molecule type" value="Genomic_DNA"/>
</dbReference>
<evidence type="ECO:0000313" key="7">
    <source>
        <dbReference type="EMBL" id="UOQ56355.1"/>
    </source>
</evidence>
<dbReference type="SUPFAM" id="SSF52540">
    <property type="entry name" value="P-loop containing nucleoside triphosphate hydrolases"/>
    <property type="match status" value="1"/>
</dbReference>
<sequence>MDDPTASAGPETSRSSCSVRSVLAERSGLAERSAGSARDAAPGVRQALLARGLRFDYGGEPVLRGVDLEIGFGELVAITGVNGSGKSTLVELLAGVRRPSGGAIERAAAVALVVQQPDVAPHLPLTVHDVVAMGGWRPRSARWARLERAPRRTRRARAVDAALARVGLEGLGARPWTELSGGQRQRALVAQGIVAMPAILILDEPAAGLDAASRGRTREILRAEAARGAAVVWVTHDAEDVAVADREIRVDGGLVRADLGGA</sequence>
<dbReference type="InterPro" id="IPR003593">
    <property type="entry name" value="AAA+_ATPase"/>
</dbReference>
<reference evidence="7 8" key="1">
    <citation type="submission" date="2022-04" db="EMBL/GenBank/DDBJ databases">
        <title>Leucobacter sp. isolated from rhizosphere of garlic.</title>
        <authorList>
            <person name="Won M."/>
            <person name="Lee C.-M."/>
            <person name="Woen H.-Y."/>
            <person name="Kwon S.-W."/>
        </authorList>
    </citation>
    <scope>NUCLEOTIDE SEQUENCE [LARGE SCALE GENOMIC DNA]</scope>
    <source>
        <strain evidence="7 8">H21R-40</strain>
    </source>
</reference>
<dbReference type="InterPro" id="IPR003439">
    <property type="entry name" value="ABC_transporter-like_ATP-bd"/>
</dbReference>
<dbReference type="Proteomes" id="UP000831786">
    <property type="component" value="Chromosome"/>
</dbReference>
<evidence type="ECO:0000259" key="6">
    <source>
        <dbReference type="PROSITE" id="PS50893"/>
    </source>
</evidence>
<feature type="domain" description="ABC transporter" evidence="6">
    <location>
        <begin position="44"/>
        <end position="262"/>
    </location>
</feature>
<protein>
    <submittedName>
        <fullName evidence="7">ATP-binding cassette domain-containing protein</fullName>
    </submittedName>
</protein>
<dbReference type="PANTHER" id="PTHR42734">
    <property type="entry name" value="METAL TRANSPORT SYSTEM ATP-BINDING PROTEIN TM_0124-RELATED"/>
    <property type="match status" value="1"/>
</dbReference>
<keyword evidence="2" id="KW-0813">Transport</keyword>
<dbReference type="RefSeq" id="WP_244726627.1">
    <property type="nucleotide sequence ID" value="NZ_CP095045.1"/>
</dbReference>
<dbReference type="PROSITE" id="PS50893">
    <property type="entry name" value="ABC_TRANSPORTER_2"/>
    <property type="match status" value="1"/>
</dbReference>
<feature type="compositionally biased region" description="Polar residues" evidence="5">
    <location>
        <begin position="10"/>
        <end position="19"/>
    </location>
</feature>
<evidence type="ECO:0000256" key="2">
    <source>
        <dbReference type="ARBA" id="ARBA00022448"/>
    </source>
</evidence>
<evidence type="ECO:0000256" key="5">
    <source>
        <dbReference type="SAM" id="MobiDB-lite"/>
    </source>
</evidence>
<keyword evidence="3" id="KW-0547">Nucleotide-binding</keyword>
<dbReference type="InterPro" id="IPR017871">
    <property type="entry name" value="ABC_transporter-like_CS"/>
</dbReference>
<dbReference type="Pfam" id="PF00005">
    <property type="entry name" value="ABC_tran"/>
    <property type="match status" value="1"/>
</dbReference>
<accession>A0ABY4FII1</accession>
<gene>
    <name evidence="7" type="ORF">MUN78_11780</name>
</gene>
<organism evidence="7 8">
    <name type="scientific">Leucobacter allii</name>
    <dbReference type="NCBI Taxonomy" id="2932247"/>
    <lineage>
        <taxon>Bacteria</taxon>
        <taxon>Bacillati</taxon>
        <taxon>Actinomycetota</taxon>
        <taxon>Actinomycetes</taxon>
        <taxon>Micrococcales</taxon>
        <taxon>Microbacteriaceae</taxon>
        <taxon>Leucobacter</taxon>
    </lineage>
</organism>
<dbReference type="SMART" id="SM00382">
    <property type="entry name" value="AAA"/>
    <property type="match status" value="1"/>
</dbReference>
<keyword evidence="8" id="KW-1185">Reference proteome</keyword>
<dbReference type="PANTHER" id="PTHR42734:SF5">
    <property type="entry name" value="IRON TRANSPORT SYSTEM ATP-BINDING PROTEIN HI_0361-RELATED"/>
    <property type="match status" value="1"/>
</dbReference>
<proteinExistence type="inferred from homology"/>
<feature type="region of interest" description="Disordered" evidence="5">
    <location>
        <begin position="1"/>
        <end position="20"/>
    </location>
</feature>
<dbReference type="GO" id="GO:0005524">
    <property type="term" value="F:ATP binding"/>
    <property type="evidence" value="ECO:0007669"/>
    <property type="project" value="UniProtKB-KW"/>
</dbReference>